<evidence type="ECO:0000313" key="3">
    <source>
        <dbReference type="Proteomes" id="UP000325713"/>
    </source>
</evidence>
<name>A0A5J6PY38_9NEIS</name>
<keyword evidence="1" id="KW-1133">Transmembrane helix</keyword>
<proteinExistence type="predicted"/>
<dbReference type="OrthoDB" id="3425563at2"/>
<dbReference type="KEGG" id="nzl:D0T92_04240"/>
<keyword evidence="3" id="KW-1185">Reference proteome</keyword>
<keyword evidence="1" id="KW-0812">Transmembrane</keyword>
<feature type="transmembrane region" description="Helical" evidence="1">
    <location>
        <begin position="135"/>
        <end position="155"/>
    </location>
</feature>
<feature type="transmembrane region" description="Helical" evidence="1">
    <location>
        <begin position="38"/>
        <end position="56"/>
    </location>
</feature>
<feature type="transmembrane region" description="Helical" evidence="1">
    <location>
        <begin position="161"/>
        <end position="180"/>
    </location>
</feature>
<sequence>MNTQWDRLFGSIFAMATIVIVCYFFISDEFFEWVFARHHNVLSWYIRPLFIILIVIGAYKKSFTIIFASIFALFTSMFWFPIPSDVDADVVGFLNFEKNYLVSGWSVDKLFVAGAVVLFFVGLIYAAWQRKWKFLIIVIAGSAVLKVFHSVLFSGESGFSIVKPALLGVVVCIVSIILFVHSKKTKK</sequence>
<dbReference type="Proteomes" id="UP000325713">
    <property type="component" value="Chromosome"/>
</dbReference>
<evidence type="ECO:0000313" key="2">
    <source>
        <dbReference type="EMBL" id="QEY25822.1"/>
    </source>
</evidence>
<dbReference type="RefSeq" id="WP_151050513.1">
    <property type="nucleotide sequence ID" value="NZ_CP031700.1"/>
</dbReference>
<dbReference type="AlphaFoldDB" id="A0A5J6PY38"/>
<accession>A0A5J6PY38</accession>
<dbReference type="EMBL" id="CP031700">
    <property type="protein sequence ID" value="QEY25822.1"/>
    <property type="molecule type" value="Genomic_DNA"/>
</dbReference>
<gene>
    <name evidence="2" type="ORF">D0T92_04240</name>
</gene>
<evidence type="ECO:0000256" key="1">
    <source>
        <dbReference type="SAM" id="Phobius"/>
    </source>
</evidence>
<organism evidence="2 3">
    <name type="scientific">Neisseria zalophi</name>
    <dbReference type="NCBI Taxonomy" id="640030"/>
    <lineage>
        <taxon>Bacteria</taxon>
        <taxon>Pseudomonadati</taxon>
        <taxon>Pseudomonadota</taxon>
        <taxon>Betaproteobacteria</taxon>
        <taxon>Neisseriales</taxon>
        <taxon>Neisseriaceae</taxon>
        <taxon>Neisseria</taxon>
    </lineage>
</organism>
<keyword evidence="1" id="KW-0472">Membrane</keyword>
<feature type="transmembrane region" description="Helical" evidence="1">
    <location>
        <begin position="7"/>
        <end position="26"/>
    </location>
</feature>
<reference evidence="2 3" key="1">
    <citation type="submission" date="2018-08" db="EMBL/GenBank/DDBJ databases">
        <title>Neisseria zalophi ATCC BAA-2455 complete genome.</title>
        <authorList>
            <person name="Veseli I.A."/>
            <person name="Buttler R."/>
            <person name="Mascarenhas dos Santos A.C."/>
            <person name="Pombert J.-F."/>
        </authorList>
    </citation>
    <scope>NUCLEOTIDE SEQUENCE [LARGE SCALE GENOMIC DNA]</scope>
    <source>
        <strain evidence="2 3">ATCC BAA-2455</strain>
    </source>
</reference>
<feature type="transmembrane region" description="Helical" evidence="1">
    <location>
        <begin position="63"/>
        <end position="82"/>
    </location>
</feature>
<protein>
    <submittedName>
        <fullName evidence="2">Uncharacterized protein</fullName>
    </submittedName>
</protein>
<feature type="transmembrane region" description="Helical" evidence="1">
    <location>
        <begin position="110"/>
        <end position="128"/>
    </location>
</feature>